<feature type="transmembrane region" description="Helical" evidence="1">
    <location>
        <begin position="6"/>
        <end position="23"/>
    </location>
</feature>
<dbReference type="EMBL" id="CP071518">
    <property type="protein sequence ID" value="QSX79422.1"/>
    <property type="molecule type" value="Genomic_DNA"/>
</dbReference>
<dbReference type="KEGG" id="lsf:I8J32_006050"/>
<dbReference type="RefSeq" id="WP_207526824.1">
    <property type="nucleotide sequence ID" value="NZ_CP071518.1"/>
</dbReference>
<keyword evidence="3" id="KW-1185">Reference proteome</keyword>
<name>A0A974Y103_9GAMM</name>
<proteinExistence type="predicted"/>
<sequence>MKWIHIACGILALAAGFTALFATKGSPLHRRSGTVFFAVMLVMSSTGAVLAWLKPDRGSVVAGLLTFYLVSTAWLTVKRPVDRTRGVTAALMLLAMGLAAFGFAYGIEATQSANGRVDGIPAPPLFLFGAAALLAAAMDARLLWAGRIEGAHRLARHLWRMTYAMWIATTSAFLGEAKFFPMPIRKSGLLALPVLLVTGMLLFWLVRVYWKRRRVALPRTGEALADG</sequence>
<evidence type="ECO:0000313" key="3">
    <source>
        <dbReference type="Proteomes" id="UP000639274"/>
    </source>
</evidence>
<evidence type="ECO:0000256" key="1">
    <source>
        <dbReference type="SAM" id="Phobius"/>
    </source>
</evidence>
<feature type="transmembrane region" description="Helical" evidence="1">
    <location>
        <begin position="59"/>
        <end position="77"/>
    </location>
</feature>
<evidence type="ECO:0008006" key="4">
    <source>
        <dbReference type="Google" id="ProtNLM"/>
    </source>
</evidence>
<protein>
    <recommendedName>
        <fullName evidence="4">DUF2306 domain-containing protein</fullName>
    </recommendedName>
</protein>
<reference evidence="2 3" key="1">
    <citation type="submission" date="2021-03" db="EMBL/GenBank/DDBJ databases">
        <title>Lysobacter sp. nov. isolated from soil of gangwondo yeongwol, south Korea.</title>
        <authorList>
            <person name="Kim K.R."/>
            <person name="Kim K.H."/>
            <person name="Jeon C.O."/>
        </authorList>
    </citation>
    <scope>NUCLEOTIDE SEQUENCE [LARGE SCALE GENOMIC DNA]</scope>
    <source>
        <strain evidence="2 3">R19</strain>
    </source>
</reference>
<dbReference type="AlphaFoldDB" id="A0A974Y103"/>
<organism evidence="2 3">
    <name type="scientific">Agrilutibacter solisilvae</name>
    <dbReference type="NCBI Taxonomy" id="2763317"/>
    <lineage>
        <taxon>Bacteria</taxon>
        <taxon>Pseudomonadati</taxon>
        <taxon>Pseudomonadota</taxon>
        <taxon>Gammaproteobacteria</taxon>
        <taxon>Lysobacterales</taxon>
        <taxon>Lysobacteraceae</taxon>
        <taxon>Agrilutibacter</taxon>
    </lineage>
</organism>
<dbReference type="Proteomes" id="UP000639274">
    <property type="component" value="Chromosome"/>
</dbReference>
<keyword evidence="1" id="KW-0472">Membrane</keyword>
<feature type="transmembrane region" description="Helical" evidence="1">
    <location>
        <begin position="158"/>
        <end position="175"/>
    </location>
</feature>
<feature type="transmembrane region" description="Helical" evidence="1">
    <location>
        <begin position="35"/>
        <end position="53"/>
    </location>
</feature>
<keyword evidence="1" id="KW-0812">Transmembrane</keyword>
<keyword evidence="1" id="KW-1133">Transmembrane helix</keyword>
<accession>A0A974Y103</accession>
<evidence type="ECO:0000313" key="2">
    <source>
        <dbReference type="EMBL" id="QSX79422.1"/>
    </source>
</evidence>
<gene>
    <name evidence="2" type="ORF">I8J32_006050</name>
</gene>
<feature type="transmembrane region" description="Helical" evidence="1">
    <location>
        <begin position="187"/>
        <end position="210"/>
    </location>
</feature>
<feature type="transmembrane region" description="Helical" evidence="1">
    <location>
        <begin position="127"/>
        <end position="146"/>
    </location>
</feature>
<feature type="transmembrane region" description="Helical" evidence="1">
    <location>
        <begin position="89"/>
        <end position="107"/>
    </location>
</feature>